<comment type="cofactor">
    <cofactor evidence="6">
        <name>Zn(2+)</name>
        <dbReference type="ChEBI" id="CHEBI:29105"/>
    </cofactor>
    <text evidence="6">Binds 1 zinc ion per subunit.</text>
</comment>
<reference evidence="8 9" key="1">
    <citation type="submission" date="2016-10" db="EMBL/GenBank/DDBJ databases">
        <authorList>
            <person name="de Groot N.N."/>
        </authorList>
    </citation>
    <scope>NUCLEOTIDE SEQUENCE [LARGE SCALE GENOMIC DNA]</scope>
    <source>
        <strain evidence="8 9">DSM 8423</strain>
    </source>
</reference>
<protein>
    <recommendedName>
        <fullName evidence="2">carbonic anhydrase</fullName>
        <ecNumber evidence="2">4.2.1.1</ecNumber>
    </recommendedName>
</protein>
<feature type="binding site" evidence="6">
    <location>
        <position position="134"/>
    </location>
    <ligand>
        <name>Zn(2+)</name>
        <dbReference type="ChEBI" id="CHEBI:29105"/>
    </ligand>
</feature>
<keyword evidence="4" id="KW-0456">Lyase</keyword>
<dbReference type="STRING" id="43775.SAMN04489760_1259"/>
<evidence type="ECO:0000256" key="7">
    <source>
        <dbReference type="SAM" id="SignalP"/>
    </source>
</evidence>
<dbReference type="GO" id="GO:0015976">
    <property type="term" value="P:carbon utilization"/>
    <property type="evidence" value="ECO:0007669"/>
    <property type="project" value="InterPro"/>
</dbReference>
<dbReference type="InterPro" id="IPR001765">
    <property type="entry name" value="Carbonic_anhydrase"/>
</dbReference>
<dbReference type="RefSeq" id="WP_093884307.1">
    <property type="nucleotide sequence ID" value="NZ_FOBS01000025.1"/>
</dbReference>
<evidence type="ECO:0000256" key="2">
    <source>
        <dbReference type="ARBA" id="ARBA00012925"/>
    </source>
</evidence>
<organism evidence="8 9">
    <name type="scientific">Syntrophus gentianae</name>
    <dbReference type="NCBI Taxonomy" id="43775"/>
    <lineage>
        <taxon>Bacteria</taxon>
        <taxon>Pseudomonadati</taxon>
        <taxon>Thermodesulfobacteriota</taxon>
        <taxon>Syntrophia</taxon>
        <taxon>Syntrophales</taxon>
        <taxon>Syntrophaceae</taxon>
        <taxon>Syntrophus</taxon>
    </lineage>
</organism>
<dbReference type="OrthoDB" id="9797527at2"/>
<dbReference type="GO" id="GO:0004089">
    <property type="term" value="F:carbonate dehydratase activity"/>
    <property type="evidence" value="ECO:0007669"/>
    <property type="project" value="UniProtKB-EC"/>
</dbReference>
<feature type="signal peptide" evidence="7">
    <location>
        <begin position="1"/>
        <end position="22"/>
    </location>
</feature>
<keyword evidence="6" id="KW-0479">Metal-binding</keyword>
<dbReference type="PANTHER" id="PTHR11002:SF79">
    <property type="entry name" value="CARBONIC ANHYDRASE 2"/>
    <property type="match status" value="1"/>
</dbReference>
<keyword evidence="9" id="KW-1185">Reference proteome</keyword>
<proteinExistence type="inferred from homology"/>
<evidence type="ECO:0000256" key="3">
    <source>
        <dbReference type="ARBA" id="ARBA00022833"/>
    </source>
</evidence>
<comment type="catalytic activity">
    <reaction evidence="5">
        <text>hydrogencarbonate + H(+) = CO2 + H2O</text>
        <dbReference type="Rhea" id="RHEA:10748"/>
        <dbReference type="ChEBI" id="CHEBI:15377"/>
        <dbReference type="ChEBI" id="CHEBI:15378"/>
        <dbReference type="ChEBI" id="CHEBI:16526"/>
        <dbReference type="ChEBI" id="CHEBI:17544"/>
        <dbReference type="EC" id="4.2.1.1"/>
    </reaction>
</comment>
<dbReference type="Gene3D" id="3.40.1050.10">
    <property type="entry name" value="Carbonic anhydrase"/>
    <property type="match status" value="1"/>
</dbReference>
<name>A0A1H7ZNA0_9BACT</name>
<dbReference type="PROSITE" id="PS00704">
    <property type="entry name" value="PROK_CO2_ANHYDRASE_1"/>
    <property type="match status" value="1"/>
</dbReference>
<dbReference type="SMART" id="SM00947">
    <property type="entry name" value="Pro_CA"/>
    <property type="match status" value="1"/>
</dbReference>
<dbReference type="EC" id="4.2.1.1" evidence="2"/>
<feature type="binding site" evidence="6">
    <location>
        <position position="78"/>
    </location>
    <ligand>
        <name>Zn(2+)</name>
        <dbReference type="ChEBI" id="CHEBI:29105"/>
    </ligand>
</feature>
<feature type="binding site" evidence="6">
    <location>
        <position position="131"/>
    </location>
    <ligand>
        <name>Zn(2+)</name>
        <dbReference type="ChEBI" id="CHEBI:29105"/>
    </ligand>
</feature>
<gene>
    <name evidence="8" type="ORF">SAMN04489760_1259</name>
</gene>
<evidence type="ECO:0000313" key="9">
    <source>
        <dbReference type="Proteomes" id="UP000198744"/>
    </source>
</evidence>
<evidence type="ECO:0000256" key="6">
    <source>
        <dbReference type="PIRSR" id="PIRSR601765-1"/>
    </source>
</evidence>
<dbReference type="Proteomes" id="UP000198744">
    <property type="component" value="Unassembled WGS sequence"/>
</dbReference>
<evidence type="ECO:0000313" key="8">
    <source>
        <dbReference type="EMBL" id="SEM59404.1"/>
    </source>
</evidence>
<sequence length="238" mass="25061">MKRKLTLFGLSLVFLVTGIALASSHGSPSISAEEALQKLMDGNKHYVENKMTSQSTCDTAHRTALAHSQKPYAIVLTCSDSRVPPEIIFDKGLGEIFVIRVAGNVPDPVVIGSIEYAAEHLGSPLVMVLGHERCGAVKATIEAKGKSTGSKNIDAIAKTIAASIPDATKACDACKADKKCAEGKAAAFAECLTDANAKNIAANLTKSSPILKHLAKEGKIKIVAAKYDLDDGLVTLFK</sequence>
<evidence type="ECO:0000256" key="4">
    <source>
        <dbReference type="ARBA" id="ARBA00023239"/>
    </source>
</evidence>
<comment type="similarity">
    <text evidence="1">Belongs to the beta-class carbonic anhydrase family.</text>
</comment>
<dbReference type="PANTHER" id="PTHR11002">
    <property type="entry name" value="CARBONIC ANHYDRASE"/>
    <property type="match status" value="1"/>
</dbReference>
<evidence type="ECO:0000256" key="1">
    <source>
        <dbReference type="ARBA" id="ARBA00006217"/>
    </source>
</evidence>
<dbReference type="InterPro" id="IPR015892">
    <property type="entry name" value="Carbonic_anhydrase_CS"/>
</dbReference>
<dbReference type="Pfam" id="PF00484">
    <property type="entry name" value="Pro_CA"/>
    <property type="match status" value="1"/>
</dbReference>
<dbReference type="GO" id="GO:0008270">
    <property type="term" value="F:zinc ion binding"/>
    <property type="evidence" value="ECO:0007669"/>
    <property type="project" value="InterPro"/>
</dbReference>
<dbReference type="CDD" id="cd03378">
    <property type="entry name" value="beta_CA_cladeC"/>
    <property type="match status" value="1"/>
</dbReference>
<dbReference type="AlphaFoldDB" id="A0A1H7ZNA0"/>
<keyword evidence="7" id="KW-0732">Signal</keyword>
<dbReference type="SUPFAM" id="SSF53056">
    <property type="entry name" value="beta-carbonic anhydrase, cab"/>
    <property type="match status" value="1"/>
</dbReference>
<accession>A0A1H7ZNA0</accession>
<evidence type="ECO:0000256" key="5">
    <source>
        <dbReference type="ARBA" id="ARBA00048348"/>
    </source>
</evidence>
<dbReference type="EMBL" id="FOBS01000025">
    <property type="protein sequence ID" value="SEM59404.1"/>
    <property type="molecule type" value="Genomic_DNA"/>
</dbReference>
<feature type="chain" id="PRO_5011731946" description="carbonic anhydrase" evidence="7">
    <location>
        <begin position="23"/>
        <end position="238"/>
    </location>
</feature>
<dbReference type="InterPro" id="IPR036874">
    <property type="entry name" value="Carbonic_anhydrase_sf"/>
</dbReference>
<keyword evidence="3 6" id="KW-0862">Zinc</keyword>
<feature type="binding site" evidence="6">
    <location>
        <position position="80"/>
    </location>
    <ligand>
        <name>Zn(2+)</name>
        <dbReference type="ChEBI" id="CHEBI:29105"/>
    </ligand>
</feature>